<feature type="domain" description="Phorbol-ester/DAG-type" evidence="4">
    <location>
        <begin position="115"/>
        <end position="166"/>
    </location>
</feature>
<dbReference type="GO" id="GO:0046872">
    <property type="term" value="F:metal ion binding"/>
    <property type="evidence" value="ECO:0007669"/>
    <property type="project" value="UniProtKB-KW"/>
</dbReference>
<evidence type="ECO:0000259" key="4">
    <source>
        <dbReference type="PROSITE" id="PS50081"/>
    </source>
</evidence>
<reference evidence="5 6" key="1">
    <citation type="submission" date="2019-06" db="EMBL/GenBank/DDBJ databases">
        <title>A chromosomal-level reference genome of Carpinus fangiana (Coryloideae, Betulaceae).</title>
        <authorList>
            <person name="Yang X."/>
            <person name="Wang Z."/>
            <person name="Zhang L."/>
            <person name="Hao G."/>
            <person name="Liu J."/>
            <person name="Yang Y."/>
        </authorList>
    </citation>
    <scope>NUCLEOTIDE SEQUENCE [LARGE SCALE GENOMIC DNA]</scope>
    <source>
        <strain evidence="5">Cfa_2016G</strain>
        <tissue evidence="5">Leaf</tissue>
    </source>
</reference>
<dbReference type="PANTHER" id="PTHR46288:SF85">
    <property type="entry name" value="DC1 DOMAIN-CONTAINING PROTEIN"/>
    <property type="match status" value="1"/>
</dbReference>
<accession>A0A5N6L6C7</accession>
<evidence type="ECO:0000256" key="3">
    <source>
        <dbReference type="ARBA" id="ARBA00022833"/>
    </source>
</evidence>
<dbReference type="InterPro" id="IPR004146">
    <property type="entry name" value="DC1"/>
</dbReference>
<dbReference type="Proteomes" id="UP000327013">
    <property type="component" value="Unassembled WGS sequence"/>
</dbReference>
<dbReference type="SUPFAM" id="SSF57889">
    <property type="entry name" value="Cysteine-rich domain"/>
    <property type="match status" value="2"/>
</dbReference>
<protein>
    <recommendedName>
        <fullName evidence="4">Phorbol-ester/DAG-type domain-containing protein</fullName>
    </recommendedName>
</protein>
<organism evidence="5 6">
    <name type="scientific">Carpinus fangiana</name>
    <dbReference type="NCBI Taxonomy" id="176857"/>
    <lineage>
        <taxon>Eukaryota</taxon>
        <taxon>Viridiplantae</taxon>
        <taxon>Streptophyta</taxon>
        <taxon>Embryophyta</taxon>
        <taxon>Tracheophyta</taxon>
        <taxon>Spermatophyta</taxon>
        <taxon>Magnoliopsida</taxon>
        <taxon>eudicotyledons</taxon>
        <taxon>Gunneridae</taxon>
        <taxon>Pentapetalae</taxon>
        <taxon>rosids</taxon>
        <taxon>fabids</taxon>
        <taxon>Fagales</taxon>
        <taxon>Betulaceae</taxon>
        <taxon>Carpinus</taxon>
    </lineage>
</organism>
<keyword evidence="1" id="KW-0479">Metal-binding</keyword>
<dbReference type="PANTHER" id="PTHR46288">
    <property type="entry name" value="PHORBOL-ESTER/DAG-TYPE DOMAIN-CONTAINING PROTEIN"/>
    <property type="match status" value="1"/>
</dbReference>
<dbReference type="Pfam" id="PF03107">
    <property type="entry name" value="C1_2"/>
    <property type="match status" value="2"/>
</dbReference>
<comment type="caution">
    <text evidence="5">The sequence shown here is derived from an EMBL/GenBank/DDBJ whole genome shotgun (WGS) entry which is preliminary data.</text>
</comment>
<gene>
    <name evidence="5" type="ORF">FH972_027221</name>
</gene>
<keyword evidence="6" id="KW-1185">Reference proteome</keyword>
<keyword evidence="2" id="KW-0677">Repeat</keyword>
<evidence type="ECO:0000313" key="6">
    <source>
        <dbReference type="Proteomes" id="UP000327013"/>
    </source>
</evidence>
<proteinExistence type="predicted"/>
<evidence type="ECO:0000313" key="5">
    <source>
        <dbReference type="EMBL" id="KAC4454755.1"/>
    </source>
</evidence>
<evidence type="ECO:0000256" key="2">
    <source>
        <dbReference type="ARBA" id="ARBA00022737"/>
    </source>
</evidence>
<dbReference type="EMBL" id="VIBQ01001000">
    <property type="protein sequence ID" value="KAC4454755.1"/>
    <property type="molecule type" value="Genomic_DNA"/>
</dbReference>
<sequence length="353" mass="40827">MPGDRISCRVCGTYCSDPTYGCFPCRYFLHRSCFKLPQEIFHPFHPYHPLTLKPRNPLEDVVVRCNACCNDIQYLHQVSYACENTNCRFRLHKKCTSVVMPAITYEGHDHLLQFNHNIRKTNRGDDELIKYCSACKSTICESYGFSCLYCGFNLHHTCGPLPSTIKHKSHIHPLILTNSPAQHEDDQTHDEFYCDACEEERPDLLLPIYQCIECHFAADIKCLVSEVISSLNGEYGDAELINPLGQFGKVITKDAAKEMAQMKDKKQLELTLTWEDVLETLSENENYKEVVLLEDKIKEITTARWIEPYNHEEIIMLCDNAYTDFMEFVEHDEDGVTSFLMVGIFLLLRKKRL</sequence>
<name>A0A5N6L6C7_9ROSI</name>
<dbReference type="PROSITE" id="PS50081">
    <property type="entry name" value="ZF_DAG_PE_2"/>
    <property type="match status" value="1"/>
</dbReference>
<dbReference type="InterPro" id="IPR002219">
    <property type="entry name" value="PKC_DAG/PE"/>
</dbReference>
<dbReference type="AlphaFoldDB" id="A0A5N6L6C7"/>
<keyword evidence="3" id="KW-0862">Zinc</keyword>
<dbReference type="OrthoDB" id="1884766at2759"/>
<evidence type="ECO:0000256" key="1">
    <source>
        <dbReference type="ARBA" id="ARBA00022723"/>
    </source>
</evidence>
<dbReference type="InterPro" id="IPR046349">
    <property type="entry name" value="C1-like_sf"/>
</dbReference>